<organism evidence="1 2">
    <name type="scientific">Colletotrichum zoysiae</name>
    <dbReference type="NCBI Taxonomy" id="1216348"/>
    <lineage>
        <taxon>Eukaryota</taxon>
        <taxon>Fungi</taxon>
        <taxon>Dikarya</taxon>
        <taxon>Ascomycota</taxon>
        <taxon>Pezizomycotina</taxon>
        <taxon>Sordariomycetes</taxon>
        <taxon>Hypocreomycetidae</taxon>
        <taxon>Glomerellales</taxon>
        <taxon>Glomerellaceae</taxon>
        <taxon>Colletotrichum</taxon>
        <taxon>Colletotrichum graminicola species complex</taxon>
    </lineage>
</organism>
<dbReference type="AlphaFoldDB" id="A0AAD9H1N5"/>
<accession>A0AAD9H1N5</accession>
<protein>
    <submittedName>
        <fullName evidence="1">Uncharacterized protein</fullName>
    </submittedName>
</protein>
<name>A0AAD9H1N5_9PEZI</name>
<evidence type="ECO:0000313" key="1">
    <source>
        <dbReference type="EMBL" id="KAK2020776.1"/>
    </source>
</evidence>
<sequence>KIELLKAKVTNTASRKRKAVTLDPNIKFITIIELEASKVKSDIDKSAASDLLSEAKSCIIMALRGC</sequence>
<feature type="non-terminal residue" evidence="1">
    <location>
        <position position="1"/>
    </location>
</feature>
<comment type="caution">
    <text evidence="1">The sequence shown here is derived from an EMBL/GenBank/DDBJ whole genome shotgun (WGS) entry which is preliminary data.</text>
</comment>
<gene>
    <name evidence="1" type="ORF">LX32DRAFT_605908</name>
</gene>
<keyword evidence="2" id="KW-1185">Reference proteome</keyword>
<dbReference type="Proteomes" id="UP001232148">
    <property type="component" value="Unassembled WGS sequence"/>
</dbReference>
<reference evidence="1" key="1">
    <citation type="submission" date="2021-06" db="EMBL/GenBank/DDBJ databases">
        <title>Comparative genomics, transcriptomics and evolutionary studies reveal genomic signatures of adaptation to plant cell wall in hemibiotrophic fungi.</title>
        <authorList>
            <consortium name="DOE Joint Genome Institute"/>
            <person name="Baroncelli R."/>
            <person name="Diaz J.F."/>
            <person name="Benocci T."/>
            <person name="Peng M."/>
            <person name="Battaglia E."/>
            <person name="Haridas S."/>
            <person name="Andreopoulos W."/>
            <person name="Labutti K."/>
            <person name="Pangilinan J."/>
            <person name="Floch G.L."/>
            <person name="Makela M.R."/>
            <person name="Henrissat B."/>
            <person name="Grigoriev I.V."/>
            <person name="Crouch J.A."/>
            <person name="De Vries R.P."/>
            <person name="Sukno S.A."/>
            <person name="Thon M.R."/>
        </authorList>
    </citation>
    <scope>NUCLEOTIDE SEQUENCE</scope>
    <source>
        <strain evidence="1">MAFF235873</strain>
    </source>
</reference>
<dbReference type="EMBL" id="MU843173">
    <property type="protein sequence ID" value="KAK2020776.1"/>
    <property type="molecule type" value="Genomic_DNA"/>
</dbReference>
<evidence type="ECO:0000313" key="2">
    <source>
        <dbReference type="Proteomes" id="UP001232148"/>
    </source>
</evidence>
<proteinExistence type="predicted"/>